<accession>A0A392U8P9</accession>
<dbReference type="AlphaFoldDB" id="A0A392U8P9"/>
<evidence type="ECO:0000313" key="2">
    <source>
        <dbReference type="Proteomes" id="UP000265520"/>
    </source>
</evidence>
<proteinExistence type="predicted"/>
<dbReference type="EMBL" id="LXQA010755594">
    <property type="protein sequence ID" value="MCI69418.1"/>
    <property type="molecule type" value="Genomic_DNA"/>
</dbReference>
<comment type="caution">
    <text evidence="1">The sequence shown here is derived from an EMBL/GenBank/DDBJ whole genome shotgun (WGS) entry which is preliminary data.</text>
</comment>
<evidence type="ECO:0000313" key="1">
    <source>
        <dbReference type="EMBL" id="MCI69418.1"/>
    </source>
</evidence>
<name>A0A392U8P9_9FABA</name>
<organism evidence="1 2">
    <name type="scientific">Trifolium medium</name>
    <dbReference type="NCBI Taxonomy" id="97028"/>
    <lineage>
        <taxon>Eukaryota</taxon>
        <taxon>Viridiplantae</taxon>
        <taxon>Streptophyta</taxon>
        <taxon>Embryophyta</taxon>
        <taxon>Tracheophyta</taxon>
        <taxon>Spermatophyta</taxon>
        <taxon>Magnoliopsida</taxon>
        <taxon>eudicotyledons</taxon>
        <taxon>Gunneridae</taxon>
        <taxon>Pentapetalae</taxon>
        <taxon>rosids</taxon>
        <taxon>fabids</taxon>
        <taxon>Fabales</taxon>
        <taxon>Fabaceae</taxon>
        <taxon>Papilionoideae</taxon>
        <taxon>50 kb inversion clade</taxon>
        <taxon>NPAAA clade</taxon>
        <taxon>Hologalegina</taxon>
        <taxon>IRL clade</taxon>
        <taxon>Trifolieae</taxon>
        <taxon>Trifolium</taxon>
    </lineage>
</organism>
<feature type="non-terminal residue" evidence="1">
    <location>
        <position position="21"/>
    </location>
</feature>
<keyword evidence="2" id="KW-1185">Reference proteome</keyword>
<dbReference type="Proteomes" id="UP000265520">
    <property type="component" value="Unassembled WGS sequence"/>
</dbReference>
<sequence>MQKTAAAVVCSGANQTSDSLK</sequence>
<reference evidence="1 2" key="1">
    <citation type="journal article" date="2018" name="Front. Plant Sci.">
        <title>Red Clover (Trifolium pratense) and Zigzag Clover (T. medium) - A Picture of Genomic Similarities and Differences.</title>
        <authorList>
            <person name="Dluhosova J."/>
            <person name="Istvanek J."/>
            <person name="Nedelnik J."/>
            <person name="Repkova J."/>
        </authorList>
    </citation>
    <scope>NUCLEOTIDE SEQUENCE [LARGE SCALE GENOMIC DNA]</scope>
    <source>
        <strain evidence="2">cv. 10/8</strain>
        <tissue evidence="1">Leaf</tissue>
    </source>
</reference>
<protein>
    <submittedName>
        <fullName evidence="1">Uncharacterized protein</fullName>
    </submittedName>
</protein>